<feature type="domain" description="Double zinc ribbon" evidence="3">
    <location>
        <begin position="10"/>
        <end position="62"/>
    </location>
</feature>
<dbReference type="CDD" id="cd06223">
    <property type="entry name" value="PRTases_typeI"/>
    <property type="match status" value="1"/>
</dbReference>
<keyword evidence="5" id="KW-1185">Reference proteome</keyword>
<dbReference type="Pfam" id="PF18912">
    <property type="entry name" value="DZR_2"/>
    <property type="match status" value="1"/>
</dbReference>
<comment type="similarity">
    <text evidence="1">Belongs to the ComF/GntX family.</text>
</comment>
<proteinExistence type="inferred from homology"/>
<sequence>MSNFIVDFFNYIAPHQCLLCSGTSLHSLCKPCEQSLAPWIASDSCPCCGYVNTQGHFCGACLQAKPAFDHTQAAFLYIEPIASLIQAAKFAKQWSLLPPLGEFLATCITEQQGIDRIIPLPLHPARLVERGFNQALEIARPVAAALRIPLEIGRLQRIKDTEHQARLSANARWQNMRGAFHYQGDLSGQRIALIDDVMTSGASLNAAARALKAAGAIDVQVWVVARTP</sequence>
<reference evidence="4 5" key="1">
    <citation type="submission" date="2021-08" db="EMBL/GenBank/DDBJ databases">
        <title>complete genome sequencing of Deefgea sp. D25.</title>
        <authorList>
            <person name="Bae J.-W."/>
            <person name="Gim D.-H."/>
        </authorList>
    </citation>
    <scope>NUCLEOTIDE SEQUENCE [LARGE SCALE GENOMIC DNA]</scope>
    <source>
        <strain evidence="4 5">D25</strain>
    </source>
</reference>
<feature type="domain" description="Phosphoribosyltransferase" evidence="2">
    <location>
        <begin position="135"/>
        <end position="226"/>
    </location>
</feature>
<dbReference type="SUPFAM" id="SSF53271">
    <property type="entry name" value="PRTase-like"/>
    <property type="match status" value="1"/>
</dbReference>
<dbReference type="InterPro" id="IPR029057">
    <property type="entry name" value="PRTase-like"/>
</dbReference>
<gene>
    <name evidence="4" type="ORF">K4H28_05510</name>
</gene>
<name>A0ABX8Z8E2_9NEIS</name>
<evidence type="ECO:0000313" key="5">
    <source>
        <dbReference type="Proteomes" id="UP000825679"/>
    </source>
</evidence>
<accession>A0ABX8Z8E2</accession>
<dbReference type="PANTHER" id="PTHR47505">
    <property type="entry name" value="DNA UTILIZATION PROTEIN YHGH"/>
    <property type="match status" value="1"/>
</dbReference>
<dbReference type="EMBL" id="CP081150">
    <property type="protein sequence ID" value="QZA78862.1"/>
    <property type="molecule type" value="Genomic_DNA"/>
</dbReference>
<dbReference type="Pfam" id="PF00156">
    <property type="entry name" value="Pribosyltran"/>
    <property type="match status" value="1"/>
</dbReference>
<dbReference type="InterPro" id="IPR044005">
    <property type="entry name" value="DZR_2"/>
</dbReference>
<dbReference type="Proteomes" id="UP000825679">
    <property type="component" value="Chromosome"/>
</dbReference>
<evidence type="ECO:0000259" key="2">
    <source>
        <dbReference type="Pfam" id="PF00156"/>
    </source>
</evidence>
<evidence type="ECO:0000256" key="1">
    <source>
        <dbReference type="ARBA" id="ARBA00008007"/>
    </source>
</evidence>
<dbReference type="InterPro" id="IPR000836">
    <property type="entry name" value="PRTase_dom"/>
</dbReference>
<dbReference type="InterPro" id="IPR051910">
    <property type="entry name" value="ComF/GntX_DNA_util-trans"/>
</dbReference>
<dbReference type="PANTHER" id="PTHR47505:SF1">
    <property type="entry name" value="DNA UTILIZATION PROTEIN YHGH"/>
    <property type="match status" value="1"/>
</dbReference>
<evidence type="ECO:0000259" key="3">
    <source>
        <dbReference type="Pfam" id="PF18912"/>
    </source>
</evidence>
<dbReference type="Gene3D" id="3.40.50.2020">
    <property type="match status" value="1"/>
</dbReference>
<protein>
    <submittedName>
        <fullName evidence="4">ComF family protein</fullName>
    </submittedName>
</protein>
<evidence type="ECO:0000313" key="4">
    <source>
        <dbReference type="EMBL" id="QZA78862.1"/>
    </source>
</evidence>
<organism evidence="4 5">
    <name type="scientific">Deefgea tanakiae</name>
    <dbReference type="NCBI Taxonomy" id="2865840"/>
    <lineage>
        <taxon>Bacteria</taxon>
        <taxon>Pseudomonadati</taxon>
        <taxon>Pseudomonadota</taxon>
        <taxon>Betaproteobacteria</taxon>
        <taxon>Neisseriales</taxon>
        <taxon>Chitinibacteraceae</taxon>
        <taxon>Deefgea</taxon>
    </lineage>
</organism>